<protein>
    <recommendedName>
        <fullName evidence="2">PASTA domain-containing protein</fullName>
    </recommendedName>
</protein>
<evidence type="ECO:0000313" key="4">
    <source>
        <dbReference type="Proteomes" id="UP000254834"/>
    </source>
</evidence>
<name>A0A345ZB89_9BACT</name>
<dbReference type="EMBL" id="CP025544">
    <property type="protein sequence ID" value="AXK60556.1"/>
    <property type="molecule type" value="Genomic_DNA"/>
</dbReference>
<evidence type="ECO:0000313" key="3">
    <source>
        <dbReference type="EMBL" id="AXK60556.1"/>
    </source>
</evidence>
<gene>
    <name evidence="3" type="ORF">C0J27_02240</name>
</gene>
<keyword evidence="1" id="KW-0812">Transmembrane</keyword>
<dbReference type="KEGG" id="cdes:C0J27_02240"/>
<dbReference type="PROSITE" id="PS51178">
    <property type="entry name" value="PASTA"/>
    <property type="match status" value="1"/>
</dbReference>
<evidence type="ECO:0000256" key="1">
    <source>
        <dbReference type="SAM" id="Phobius"/>
    </source>
</evidence>
<dbReference type="RefSeq" id="WP_115585571.1">
    <property type="nucleotide sequence ID" value="NZ_CP025544.1"/>
</dbReference>
<keyword evidence="1" id="KW-0472">Membrane</keyword>
<dbReference type="Gene3D" id="3.30.10.20">
    <property type="match status" value="1"/>
</dbReference>
<keyword evidence="4" id="KW-1185">Reference proteome</keyword>
<accession>A0A345ZB89</accession>
<dbReference type="CDD" id="cd06577">
    <property type="entry name" value="PASTA_pknB"/>
    <property type="match status" value="1"/>
</dbReference>
<dbReference type="OrthoDB" id="9803895at2"/>
<reference evidence="3 4" key="1">
    <citation type="submission" date="2017-12" db="EMBL/GenBank/DDBJ databases">
        <title>Chromulinavorax destructans is a abundant pathogen of dominant heterotrophic picoflagllates.</title>
        <authorList>
            <person name="Deeg C.M."/>
            <person name="Zimmer M."/>
            <person name="Suttle C.A."/>
        </authorList>
    </citation>
    <scope>NUCLEOTIDE SEQUENCE [LARGE SCALE GENOMIC DNA]</scope>
    <source>
        <strain evidence="3 4">SeV1</strain>
    </source>
</reference>
<dbReference type="Proteomes" id="UP000254834">
    <property type="component" value="Chromosome"/>
</dbReference>
<dbReference type="InterPro" id="IPR005543">
    <property type="entry name" value="PASTA_dom"/>
</dbReference>
<evidence type="ECO:0000259" key="2">
    <source>
        <dbReference type="PROSITE" id="PS51178"/>
    </source>
</evidence>
<keyword evidence="1" id="KW-1133">Transmembrane helix</keyword>
<dbReference type="AlphaFoldDB" id="A0A345ZB89"/>
<dbReference type="Pfam" id="PF03793">
    <property type="entry name" value="PASTA"/>
    <property type="match status" value="1"/>
</dbReference>
<organism evidence="3 4">
    <name type="scientific">Candidatus Chromulinivorax destructor</name>
    <dbReference type="NCBI Taxonomy" id="2066483"/>
    <lineage>
        <taxon>Bacteria</taxon>
        <taxon>Candidatus Babelota</taxon>
        <taxon>Candidatus Babeliae</taxon>
        <taxon>Candidatus Babeliales</taxon>
        <taxon>Candidatus Chromulinivoraceae</taxon>
        <taxon>Candidatus Chromulinivorax</taxon>
    </lineage>
</organism>
<proteinExistence type="predicted"/>
<feature type="domain" description="PASTA" evidence="2">
    <location>
        <begin position="169"/>
        <end position="239"/>
    </location>
</feature>
<feature type="transmembrane region" description="Helical" evidence="1">
    <location>
        <begin position="14"/>
        <end position="34"/>
    </location>
</feature>
<sequence>MKKINYFLLQIRKAFWLFPFLAFGFGYFFLQFLLTDHTIATPTLLGKNILQATQICSELKLNLRIIAEKEVADVPAGTIIKQKPMVNKYIKQHQSIFIVITKTPEAMYTPNFVTKHSNFIEASCQDLGIKNKTYLIESAYPKGQCFGQMPLPDQALPLKKMSCYISSGNNQKYIFPDLVNLPLVDVIDFLQKYEISCDVYYKDHKITAPFHHQYMVVNQKPLAGTFVQPNNQLYVQLQVALP</sequence>